<dbReference type="InterPro" id="IPR013083">
    <property type="entry name" value="Znf_RING/FYVE/PHD"/>
</dbReference>
<protein>
    <submittedName>
        <fullName evidence="8">RING-type domain-containing protein</fullName>
    </submittedName>
</protein>
<evidence type="ECO:0000256" key="5">
    <source>
        <dbReference type="SAM" id="MobiDB-lite"/>
    </source>
</evidence>
<dbReference type="InterPro" id="IPR017907">
    <property type="entry name" value="Znf_RING_CS"/>
</dbReference>
<accession>A0A0N5CI28</accession>
<feature type="domain" description="RING-type" evidence="6">
    <location>
        <begin position="6"/>
        <end position="53"/>
    </location>
</feature>
<organism evidence="7 8">
    <name type="scientific">Strongyloides papillosus</name>
    <name type="common">Intestinal threadworm</name>
    <dbReference type="NCBI Taxonomy" id="174720"/>
    <lineage>
        <taxon>Eukaryota</taxon>
        <taxon>Metazoa</taxon>
        <taxon>Ecdysozoa</taxon>
        <taxon>Nematoda</taxon>
        <taxon>Chromadorea</taxon>
        <taxon>Rhabditida</taxon>
        <taxon>Tylenchina</taxon>
        <taxon>Panagrolaimomorpha</taxon>
        <taxon>Strongyloidoidea</taxon>
        <taxon>Strongyloididae</taxon>
        <taxon>Strongyloides</taxon>
    </lineage>
</organism>
<keyword evidence="3" id="KW-0862">Zinc</keyword>
<dbReference type="InterPro" id="IPR001841">
    <property type="entry name" value="Znf_RING"/>
</dbReference>
<keyword evidence="7" id="KW-1185">Reference proteome</keyword>
<sequence length="252" mass="28776">MDSLFCNSCFTQPSGVITYYYTKCLHIFCETCLNTIKNGRKTLELQDKKCLYCGKADVFYIKIDKSIRPKDRVQFYPQNGVICNILKAESLRKAAEVQENKLKSMIKVSQKYDNEREDVKKKFIIKRKAINYLNKICFSSINEIKQIDLEIKKITLENRKIAAAIVSKRIQKRATTQVSKIQSSSLISSEEGGDETKSRAPQEHIPTLSALEVIELSDAEKETSNKIATRRQGQALTKSFFDATSTNFKSPF</sequence>
<evidence type="ECO:0000256" key="1">
    <source>
        <dbReference type="ARBA" id="ARBA00022723"/>
    </source>
</evidence>
<evidence type="ECO:0000313" key="8">
    <source>
        <dbReference type="WBParaSite" id="SPAL_0001749000.1"/>
    </source>
</evidence>
<dbReference type="PROSITE" id="PS00518">
    <property type="entry name" value="ZF_RING_1"/>
    <property type="match status" value="1"/>
</dbReference>
<dbReference type="Proteomes" id="UP000046392">
    <property type="component" value="Unplaced"/>
</dbReference>
<evidence type="ECO:0000256" key="4">
    <source>
        <dbReference type="PROSITE-ProRule" id="PRU00175"/>
    </source>
</evidence>
<evidence type="ECO:0000313" key="7">
    <source>
        <dbReference type="Proteomes" id="UP000046392"/>
    </source>
</evidence>
<reference evidence="8" key="1">
    <citation type="submission" date="2017-02" db="UniProtKB">
        <authorList>
            <consortium name="WormBaseParasite"/>
        </authorList>
    </citation>
    <scope>IDENTIFICATION</scope>
</reference>
<dbReference type="WBParaSite" id="SPAL_0001749000.1">
    <property type="protein sequence ID" value="SPAL_0001749000.1"/>
    <property type="gene ID" value="SPAL_0001749000"/>
</dbReference>
<keyword evidence="2 4" id="KW-0863">Zinc-finger</keyword>
<dbReference type="GO" id="GO:0008270">
    <property type="term" value="F:zinc ion binding"/>
    <property type="evidence" value="ECO:0007669"/>
    <property type="project" value="UniProtKB-KW"/>
</dbReference>
<proteinExistence type="predicted"/>
<keyword evidence="1" id="KW-0479">Metal-binding</keyword>
<evidence type="ECO:0000256" key="2">
    <source>
        <dbReference type="ARBA" id="ARBA00022771"/>
    </source>
</evidence>
<dbReference type="Pfam" id="PF14634">
    <property type="entry name" value="zf-RING_5"/>
    <property type="match status" value="1"/>
</dbReference>
<name>A0A0N5CI28_STREA</name>
<evidence type="ECO:0000256" key="3">
    <source>
        <dbReference type="ARBA" id="ARBA00022833"/>
    </source>
</evidence>
<dbReference type="AlphaFoldDB" id="A0A0N5CI28"/>
<dbReference type="SUPFAM" id="SSF57850">
    <property type="entry name" value="RING/U-box"/>
    <property type="match status" value="1"/>
</dbReference>
<feature type="region of interest" description="Disordered" evidence="5">
    <location>
        <begin position="183"/>
        <end position="202"/>
    </location>
</feature>
<dbReference type="Gene3D" id="3.30.40.10">
    <property type="entry name" value="Zinc/RING finger domain, C3HC4 (zinc finger)"/>
    <property type="match status" value="1"/>
</dbReference>
<dbReference type="PROSITE" id="PS50089">
    <property type="entry name" value="ZF_RING_2"/>
    <property type="match status" value="1"/>
</dbReference>
<evidence type="ECO:0000259" key="6">
    <source>
        <dbReference type="PROSITE" id="PS50089"/>
    </source>
</evidence>